<keyword evidence="3" id="KW-0677">Repeat</keyword>
<dbReference type="SUPFAM" id="SSF50998">
    <property type="entry name" value="Quinoprotein alcohol dehydrogenase-like"/>
    <property type="match status" value="1"/>
</dbReference>
<dbReference type="PROSITE" id="PS00678">
    <property type="entry name" value="WD_REPEATS_1"/>
    <property type="match status" value="1"/>
</dbReference>
<dbReference type="InterPro" id="IPR005113">
    <property type="entry name" value="uDENN_dom"/>
</dbReference>
<dbReference type="GO" id="GO:0005737">
    <property type="term" value="C:cytoplasm"/>
    <property type="evidence" value="ECO:0007669"/>
    <property type="project" value="UniProtKB-ARBA"/>
</dbReference>
<dbReference type="InterPro" id="IPR057977">
    <property type="entry name" value="TPR_DENND3"/>
</dbReference>
<dbReference type="Gene3D" id="2.130.10.10">
    <property type="entry name" value="YVTN repeat-like/Quinoprotein amine dehydrogenase"/>
    <property type="match status" value="2"/>
</dbReference>
<dbReference type="PROSITE" id="PS50082">
    <property type="entry name" value="WD_REPEATS_2"/>
    <property type="match status" value="1"/>
</dbReference>
<gene>
    <name evidence="7" type="primary">DENND3</name>
</gene>
<dbReference type="InterPro" id="IPR011047">
    <property type="entry name" value="Quinoprotein_ADH-like_sf"/>
</dbReference>
<sequence length="1165" mass="129665">MAEAAPQHLELPWGLLELCALLGPPRDSLRGPEQGAQKKGAKSPPSLAPEVLSVFVPPFVSKEDSAAAAAAGASSGTLGKAKRRSFRRKRDRPRAEPGRGPRGAEPEDTGIPDGVDLLALPQLCFPGGVRVASEPEEDRVHFLVLTDVCGNRTHGVVAQYYRPLHDKHCFYNGKTQWEASGPSGGAAGCFVPFAVCVVSRFPYYNALKDCLSCLLTHLKLCKDFEVDNHIKDFAAKLSLIPSPPPGPLHLEADGLILINIDTGSITSSNSEDADVPDIPLLAAQTFIQSIQSLQLHHELHLAHLCASTDLNEGRASRRAWQHRLNCQIQQISLQLLVSIFREVKNHLNYEHRVFNSEEFLKTRAPGDQQFYKQVLETYMFHVFLKARLSRRMDAFAQMELHTQSEEDRINGTLLSPRRPTIEKMASRKSTLLQAAPRRKVVSMPDLQVIAVPELLPRNSSLRKIHTADGGGSHAAVSLALQPTYTFKIPEVHFPLLAQCVQVFYEDCVAQLSKAMVSLAPENSVLLARYFYLRGLVQLMQGRLLGALLDFQSLYKTDVHIFPADLVQRTVESLSGPERTQAERMPELRRLISEVMDKPVDAPKADDRVKNFELPKTHLQLDDFVKRVQESGVVKDTGVIHRLFEALTVGQQKQIDPETFREFYNCWKEAEAEAQEVSLPLSALEHLDKNECVYKLSSSVKTSLGVGKIAMTQKRLFLLTEGRPGYVEIATFRDMEEVRSTTVAFLLLRIPTLKIKTASKKEVFEANLKTECDLWHLMVKEMWAGKKLADEHKDPQYVQQALTHVLLMDAVVGTLQSPGAIYAASKLSHFDKLRSEMPMVVPKTTSETLKHKINPSAGETAPRAVDVLLYTPGHLDPAEKVEDAHPKLWCALNGGKVVVFDASSWTIHQHCFKVGNSKLNCMVMVEQSQVWVGSEDSVIYIINVHSMSCHKQLTDHRASVTGLVVQDGAPSAVYSCSADGTVLAWNVSSLRVTSRFQVPGDGLSSITLYRDRLWCCAGNSIVVMTANGFLRQELKIDEGFKDRSAFLAFQLLHEQEQLWAACSRYDSIYVWSLEDLARPPQRVCLRDCSAITCMIRVKQQIWVGGTGLSQGRPKGKIYVIDAERRTVEKELVAHADTVKTLCSAEDRYVLSGSGCEEGKIAIWKVE</sequence>
<dbReference type="Ensembl" id="ENSSSCT00035094062.1">
    <property type="protein sequence ID" value="ENSSSCP00035039497.1"/>
    <property type="gene ID" value="ENSSSCG00035069575.1"/>
</dbReference>
<dbReference type="SMART" id="SM00801">
    <property type="entry name" value="dDENN"/>
    <property type="match status" value="1"/>
</dbReference>
<dbReference type="Proteomes" id="UP000694720">
    <property type="component" value="Unplaced"/>
</dbReference>
<protein>
    <submittedName>
        <fullName evidence="7">DENN domain containing 3</fullName>
    </submittedName>
</protein>
<keyword evidence="1 4" id="KW-0853">WD repeat</keyword>
<evidence type="ECO:0000256" key="3">
    <source>
        <dbReference type="ARBA" id="ARBA00022737"/>
    </source>
</evidence>
<dbReference type="InterPro" id="IPR001680">
    <property type="entry name" value="WD40_rpt"/>
</dbReference>
<evidence type="ECO:0000256" key="1">
    <source>
        <dbReference type="ARBA" id="ARBA00022574"/>
    </source>
</evidence>
<feature type="region of interest" description="Disordered" evidence="5">
    <location>
        <begin position="24"/>
        <end position="49"/>
    </location>
</feature>
<accession>A0A8D1D2N2</accession>
<proteinExistence type="predicted"/>
<organism evidence="7 8">
    <name type="scientific">Sus scrofa</name>
    <name type="common">Pig</name>
    <dbReference type="NCBI Taxonomy" id="9823"/>
    <lineage>
        <taxon>Eukaryota</taxon>
        <taxon>Metazoa</taxon>
        <taxon>Chordata</taxon>
        <taxon>Craniata</taxon>
        <taxon>Vertebrata</taxon>
        <taxon>Euteleostomi</taxon>
        <taxon>Mammalia</taxon>
        <taxon>Eutheria</taxon>
        <taxon>Laurasiatheria</taxon>
        <taxon>Artiodactyla</taxon>
        <taxon>Suina</taxon>
        <taxon>Suidae</taxon>
        <taxon>Sus</taxon>
    </lineage>
</organism>
<feature type="compositionally biased region" description="Basic and acidic residues" evidence="5">
    <location>
        <begin position="93"/>
        <end position="105"/>
    </location>
</feature>
<dbReference type="InterPro" id="IPR005112">
    <property type="entry name" value="dDENN_dom"/>
</dbReference>
<dbReference type="InterPro" id="IPR015943">
    <property type="entry name" value="WD40/YVTN_repeat-like_dom_sf"/>
</dbReference>
<evidence type="ECO:0000256" key="2">
    <source>
        <dbReference type="ARBA" id="ARBA00022658"/>
    </source>
</evidence>
<dbReference type="AlphaFoldDB" id="A0A8D1D2N2"/>
<evidence type="ECO:0000256" key="5">
    <source>
        <dbReference type="SAM" id="MobiDB-lite"/>
    </source>
</evidence>
<feature type="compositionally biased region" description="Basic residues" evidence="5">
    <location>
        <begin position="80"/>
        <end position="92"/>
    </location>
</feature>
<keyword evidence="2" id="KW-0344">Guanine-nucleotide releasing factor</keyword>
<feature type="repeat" description="WD" evidence="4">
    <location>
        <begin position="952"/>
        <end position="994"/>
    </location>
</feature>
<dbReference type="PROSITE" id="PS50211">
    <property type="entry name" value="DENN"/>
    <property type="match status" value="1"/>
</dbReference>
<evidence type="ECO:0000256" key="4">
    <source>
        <dbReference type="PROSITE-ProRule" id="PRU00221"/>
    </source>
</evidence>
<dbReference type="PANTHER" id="PTHR12296">
    <property type="entry name" value="DENN DOMAIN-CONTAINING PROTEIN 4"/>
    <property type="match status" value="1"/>
</dbReference>
<reference evidence="7" key="1">
    <citation type="submission" date="2025-08" db="UniProtKB">
        <authorList>
            <consortium name="Ensembl"/>
        </authorList>
    </citation>
    <scope>IDENTIFICATION</scope>
</reference>
<dbReference type="InterPro" id="IPR019775">
    <property type="entry name" value="WD40_repeat_CS"/>
</dbReference>
<dbReference type="InterPro" id="IPR037516">
    <property type="entry name" value="Tripartite_DENN"/>
</dbReference>
<dbReference type="PANTHER" id="PTHR12296:SF21">
    <property type="entry name" value="DENN DOMAIN-CONTAINING PROTEIN 3"/>
    <property type="match status" value="1"/>
</dbReference>
<evidence type="ECO:0000259" key="6">
    <source>
        <dbReference type="PROSITE" id="PS50211"/>
    </source>
</evidence>
<dbReference type="Pfam" id="PF25570">
    <property type="entry name" value="TPR_DENND3"/>
    <property type="match status" value="1"/>
</dbReference>
<dbReference type="SMART" id="SM00320">
    <property type="entry name" value="WD40"/>
    <property type="match status" value="2"/>
</dbReference>
<dbReference type="Pfam" id="PF02141">
    <property type="entry name" value="DENN"/>
    <property type="match status" value="1"/>
</dbReference>
<dbReference type="InterPro" id="IPR051696">
    <property type="entry name" value="DENN_Domain_GEFs"/>
</dbReference>
<dbReference type="Pfam" id="PF03456">
    <property type="entry name" value="uDENN"/>
    <property type="match status" value="1"/>
</dbReference>
<feature type="compositionally biased region" description="Low complexity" evidence="5">
    <location>
        <begin position="66"/>
        <end position="76"/>
    </location>
</feature>
<evidence type="ECO:0000313" key="7">
    <source>
        <dbReference type="Ensembl" id="ENSSSCP00035039497.1"/>
    </source>
</evidence>
<feature type="domain" description="UDENN" evidence="6">
    <location>
        <begin position="79"/>
        <end position="606"/>
    </location>
</feature>
<name>A0A8D1D2N2_PIG</name>
<dbReference type="GO" id="GO:0005085">
    <property type="term" value="F:guanyl-nucleotide exchange factor activity"/>
    <property type="evidence" value="ECO:0007669"/>
    <property type="project" value="UniProtKB-KW"/>
</dbReference>
<dbReference type="InterPro" id="IPR001194">
    <property type="entry name" value="cDENN_dom"/>
</dbReference>
<dbReference type="Gene3D" id="3.30.450.200">
    <property type="match status" value="1"/>
</dbReference>
<feature type="region of interest" description="Disordered" evidence="5">
    <location>
        <begin position="66"/>
        <end position="112"/>
    </location>
</feature>
<evidence type="ECO:0000313" key="8">
    <source>
        <dbReference type="Proteomes" id="UP000694720"/>
    </source>
</evidence>